<evidence type="ECO:0000313" key="17">
    <source>
        <dbReference type="Proteomes" id="UP001369815"/>
    </source>
</evidence>
<dbReference type="InterPro" id="IPR001650">
    <property type="entry name" value="Helicase_C-like"/>
</dbReference>
<dbReference type="InterPro" id="IPR014001">
    <property type="entry name" value="Helicase_ATP-bd"/>
</dbReference>
<evidence type="ECO:0000256" key="9">
    <source>
        <dbReference type="ARBA" id="ARBA00022840"/>
    </source>
</evidence>
<dbReference type="InterPro" id="IPR050628">
    <property type="entry name" value="SNF2_RAD54_helicase_TF"/>
</dbReference>
<dbReference type="PANTHER" id="PTHR45626">
    <property type="entry name" value="TRANSCRIPTION TERMINATION FACTOR 2-RELATED"/>
    <property type="match status" value="1"/>
</dbReference>
<dbReference type="SMART" id="SM00490">
    <property type="entry name" value="HELICc"/>
    <property type="match status" value="1"/>
</dbReference>
<dbReference type="GO" id="GO:0008270">
    <property type="term" value="F:zinc ion binding"/>
    <property type="evidence" value="ECO:0007669"/>
    <property type="project" value="UniProtKB-KW"/>
</dbReference>
<dbReference type="GO" id="GO:0003676">
    <property type="term" value="F:nucleic acid binding"/>
    <property type="evidence" value="ECO:0007669"/>
    <property type="project" value="InterPro"/>
</dbReference>
<evidence type="ECO:0000256" key="12">
    <source>
        <dbReference type="SAM" id="MobiDB-lite"/>
    </source>
</evidence>
<dbReference type="InterPro" id="IPR001841">
    <property type="entry name" value="Znf_RING"/>
</dbReference>
<evidence type="ECO:0000259" key="14">
    <source>
        <dbReference type="PROSITE" id="PS51192"/>
    </source>
</evidence>
<feature type="domain" description="RING-type" evidence="13">
    <location>
        <begin position="663"/>
        <end position="703"/>
    </location>
</feature>
<keyword evidence="9" id="KW-0067">ATP-binding</keyword>
<keyword evidence="17" id="KW-1185">Reference proteome</keyword>
<dbReference type="GO" id="GO:0005634">
    <property type="term" value="C:nucleus"/>
    <property type="evidence" value="ECO:0007669"/>
    <property type="project" value="UniProtKB-SubCell"/>
</dbReference>
<evidence type="ECO:0000256" key="8">
    <source>
        <dbReference type="ARBA" id="ARBA00022833"/>
    </source>
</evidence>
<evidence type="ECO:0000256" key="1">
    <source>
        <dbReference type="ARBA" id="ARBA00004123"/>
    </source>
</evidence>
<feature type="compositionally biased region" description="Polar residues" evidence="12">
    <location>
        <begin position="70"/>
        <end position="79"/>
    </location>
</feature>
<evidence type="ECO:0000313" key="16">
    <source>
        <dbReference type="EMBL" id="KAK6958000.1"/>
    </source>
</evidence>
<feature type="compositionally biased region" description="Basic and acidic residues" evidence="12">
    <location>
        <begin position="14"/>
        <end position="25"/>
    </location>
</feature>
<name>A0AAX6MZA8_9PEZI</name>
<dbReference type="Proteomes" id="UP001369815">
    <property type="component" value="Unassembled WGS sequence"/>
</dbReference>
<dbReference type="InterPro" id="IPR014905">
    <property type="entry name" value="HIRAN"/>
</dbReference>
<keyword evidence="5 11" id="KW-0863">Zinc-finger</keyword>
<keyword evidence="7" id="KW-0347">Helicase</keyword>
<dbReference type="PROSITE" id="PS51192">
    <property type="entry name" value="HELICASE_ATP_BIND_1"/>
    <property type="match status" value="1"/>
</dbReference>
<dbReference type="SMART" id="SM00184">
    <property type="entry name" value="RING"/>
    <property type="match status" value="1"/>
</dbReference>
<dbReference type="GO" id="GO:0016818">
    <property type="term" value="F:hydrolase activity, acting on acid anhydrides, in phosphorus-containing anhydrides"/>
    <property type="evidence" value="ECO:0007669"/>
    <property type="project" value="InterPro"/>
</dbReference>
<evidence type="ECO:0000256" key="7">
    <source>
        <dbReference type="ARBA" id="ARBA00022806"/>
    </source>
</evidence>
<keyword evidence="4" id="KW-0547">Nucleotide-binding</keyword>
<evidence type="ECO:0000259" key="15">
    <source>
        <dbReference type="PROSITE" id="PS51194"/>
    </source>
</evidence>
<comment type="subcellular location">
    <subcellularLocation>
        <location evidence="1">Nucleus</location>
    </subcellularLocation>
</comment>
<comment type="caution">
    <text evidence="16">The sequence shown here is derived from an EMBL/GenBank/DDBJ whole genome shotgun (WGS) entry which is preliminary data.</text>
</comment>
<dbReference type="AlphaFoldDB" id="A0AAX6MZA8"/>
<dbReference type="InterPro" id="IPR049730">
    <property type="entry name" value="SNF2/RAD54-like_C"/>
</dbReference>
<evidence type="ECO:0000256" key="10">
    <source>
        <dbReference type="ARBA" id="ARBA00023242"/>
    </source>
</evidence>
<dbReference type="InterPro" id="IPR038718">
    <property type="entry name" value="SNF2-like_sf"/>
</dbReference>
<dbReference type="InterPro" id="IPR000330">
    <property type="entry name" value="SNF2_N"/>
</dbReference>
<dbReference type="InterPro" id="IPR013083">
    <property type="entry name" value="Znf_RING/FYVE/PHD"/>
</dbReference>
<dbReference type="InterPro" id="IPR027417">
    <property type="entry name" value="P-loop_NTPase"/>
</dbReference>
<feature type="domain" description="Helicase ATP-binding" evidence="14">
    <location>
        <begin position="331"/>
        <end position="493"/>
    </location>
</feature>
<dbReference type="GO" id="GO:0004386">
    <property type="term" value="F:helicase activity"/>
    <property type="evidence" value="ECO:0007669"/>
    <property type="project" value="UniProtKB-KW"/>
</dbReference>
<dbReference type="CDD" id="cd18793">
    <property type="entry name" value="SF2_C_SNF"/>
    <property type="match status" value="1"/>
</dbReference>
<dbReference type="Gene3D" id="3.40.50.300">
    <property type="entry name" value="P-loop containing nucleotide triphosphate hydrolases"/>
    <property type="match status" value="1"/>
</dbReference>
<dbReference type="GO" id="GO:0006281">
    <property type="term" value="P:DNA repair"/>
    <property type="evidence" value="ECO:0007669"/>
    <property type="project" value="TreeGrafter"/>
</dbReference>
<evidence type="ECO:0000256" key="4">
    <source>
        <dbReference type="ARBA" id="ARBA00022741"/>
    </source>
</evidence>
<dbReference type="SUPFAM" id="SSF52540">
    <property type="entry name" value="P-loop containing nucleoside triphosphate hydrolases"/>
    <property type="match status" value="2"/>
</dbReference>
<evidence type="ECO:0000256" key="3">
    <source>
        <dbReference type="ARBA" id="ARBA00022723"/>
    </source>
</evidence>
<protein>
    <submittedName>
        <fullName evidence="16">Uncharacterized protein</fullName>
    </submittedName>
</protein>
<keyword evidence="8" id="KW-0862">Zinc</keyword>
<dbReference type="GO" id="GO:0008094">
    <property type="term" value="F:ATP-dependent activity, acting on DNA"/>
    <property type="evidence" value="ECO:0007669"/>
    <property type="project" value="TreeGrafter"/>
</dbReference>
<dbReference type="EMBL" id="JBANMG010000001">
    <property type="protein sequence ID" value="KAK6958000.1"/>
    <property type="molecule type" value="Genomic_DNA"/>
</dbReference>
<proteinExistence type="inferred from homology"/>
<dbReference type="Gene3D" id="3.40.50.10810">
    <property type="entry name" value="Tandem AAA-ATPase domain"/>
    <property type="match status" value="1"/>
</dbReference>
<dbReference type="PANTHER" id="PTHR45626:SF11">
    <property type="entry name" value="FAMILY HELICASE, PUTATIVE (AFU_ORTHOLOGUE AFUA_5G06590)-RELATED"/>
    <property type="match status" value="1"/>
</dbReference>
<dbReference type="SMART" id="SM00487">
    <property type="entry name" value="DEXDc"/>
    <property type="match status" value="1"/>
</dbReference>
<reference evidence="16 17" key="1">
    <citation type="journal article" date="2024" name="Front Chem Biol">
        <title>Unveiling the potential of Daldinia eschscholtzii MFLUCC 19-0629 through bioactivity and bioinformatics studies for enhanced sustainable agriculture production.</title>
        <authorList>
            <person name="Brooks S."/>
            <person name="Weaver J.A."/>
            <person name="Klomchit A."/>
            <person name="Alharthi S.A."/>
            <person name="Onlamun T."/>
            <person name="Nurani R."/>
            <person name="Vong T.K."/>
            <person name="Alberti F."/>
            <person name="Greco C."/>
        </authorList>
    </citation>
    <scope>NUCLEOTIDE SEQUENCE [LARGE SCALE GENOMIC DNA]</scope>
    <source>
        <strain evidence="16">MFLUCC 19-0629</strain>
    </source>
</reference>
<evidence type="ECO:0000256" key="5">
    <source>
        <dbReference type="ARBA" id="ARBA00022771"/>
    </source>
</evidence>
<gene>
    <name evidence="16" type="ORF">Daesc_000792</name>
</gene>
<dbReference type="Pfam" id="PF13639">
    <property type="entry name" value="zf-RING_2"/>
    <property type="match status" value="1"/>
</dbReference>
<feature type="domain" description="Helicase C-terminal" evidence="15">
    <location>
        <begin position="734"/>
        <end position="890"/>
    </location>
</feature>
<dbReference type="SUPFAM" id="SSF57850">
    <property type="entry name" value="RING/U-box"/>
    <property type="match status" value="1"/>
</dbReference>
<evidence type="ECO:0000259" key="13">
    <source>
        <dbReference type="PROSITE" id="PS50089"/>
    </source>
</evidence>
<accession>A0AAX6MZA8</accession>
<dbReference type="GO" id="GO:0005524">
    <property type="term" value="F:ATP binding"/>
    <property type="evidence" value="ECO:0007669"/>
    <property type="project" value="UniProtKB-KW"/>
</dbReference>
<dbReference type="Pfam" id="PF08797">
    <property type="entry name" value="HIRAN"/>
    <property type="match status" value="1"/>
</dbReference>
<keyword evidence="10" id="KW-0539">Nucleus</keyword>
<organism evidence="16 17">
    <name type="scientific">Daldinia eschscholtzii</name>
    <dbReference type="NCBI Taxonomy" id="292717"/>
    <lineage>
        <taxon>Eukaryota</taxon>
        <taxon>Fungi</taxon>
        <taxon>Dikarya</taxon>
        <taxon>Ascomycota</taxon>
        <taxon>Pezizomycotina</taxon>
        <taxon>Sordariomycetes</taxon>
        <taxon>Xylariomycetidae</taxon>
        <taxon>Xylariales</taxon>
        <taxon>Hypoxylaceae</taxon>
        <taxon>Daldinia</taxon>
    </lineage>
</organism>
<evidence type="ECO:0000256" key="11">
    <source>
        <dbReference type="PROSITE-ProRule" id="PRU00175"/>
    </source>
</evidence>
<evidence type="ECO:0000256" key="6">
    <source>
        <dbReference type="ARBA" id="ARBA00022801"/>
    </source>
</evidence>
<dbReference type="Gene3D" id="3.30.40.10">
    <property type="entry name" value="Zinc/RING finger domain, C3HC4 (zinc finger)"/>
    <property type="match status" value="1"/>
</dbReference>
<dbReference type="Pfam" id="PF00176">
    <property type="entry name" value="SNF2-rel_dom"/>
    <property type="match status" value="1"/>
</dbReference>
<keyword evidence="3" id="KW-0479">Metal-binding</keyword>
<dbReference type="Pfam" id="PF00271">
    <property type="entry name" value="Helicase_C"/>
    <property type="match status" value="1"/>
</dbReference>
<comment type="similarity">
    <text evidence="2">Belongs to the SNF2/RAD54 helicase family.</text>
</comment>
<dbReference type="PROSITE" id="PS50089">
    <property type="entry name" value="ZF_RING_2"/>
    <property type="match status" value="1"/>
</dbReference>
<dbReference type="PROSITE" id="PS51194">
    <property type="entry name" value="HELICASE_CTER"/>
    <property type="match status" value="1"/>
</dbReference>
<dbReference type="Gene3D" id="3.30.70.2330">
    <property type="match status" value="1"/>
</dbReference>
<feature type="region of interest" description="Disordered" evidence="12">
    <location>
        <begin position="1"/>
        <end position="79"/>
    </location>
</feature>
<keyword evidence="6" id="KW-0378">Hydrolase</keyword>
<sequence>MPPAKRRPTAHPTGEPRSKSARRDNGVSSQSSSQALDFSAPPSSLGHANRPPPRSSWVVIDDDDDGVPDPSQSNEDLSSSYELYGTLDNKIVGVRYYDGVVNPGEKVLLRREPSNPYDRNAIRVDNAMRDQIGHIPAAVAAKLAPYIDQGDIILDGVLTGYKETFTCPVRLFFYGTSDPAKRLALEERLKADRFLKATQLKATRKEAEAQRNAAMRLRCNASTVGLGTDNEGQEQSLQELAAGSETARFRGDPRSVDVFAVDEDSLSKLPMAAQPENIKSTLLPYQLQGLAWMTAKENPQLPAVGSQEVVQLWKRNSNGKFINLVSNHITNTPPKLVSGGVLADDMGLGKTLQVISLIMSSGFSDGPTLIVAPVSVMSNWEQQFERHVKEDQRPSIFRYHKAGTYSKDDLLKHNIVITTYDKLRNDQASKGILFAIEWRRVVLDEAHAIRNFTTSRAKAAFELKAKSRWMLTGTPIVNSPKDFLSALKFLRMTGGIEETTFFVNLIDKPLSNGEEGGKGAEFQLAKQLFQSLTRDLCLRRRKDMKFVDLKLPPKTEYIHRIKFRDDEKKRYDALFSETTKVLEAYQQGRGGQNNRQAPQIRFTSVLEKLLRLRQLCCHWTLCGGRVKDVLRPLESKKIVDFTPENLKILQQALLTASNEGEECPICTDAISIHDPIITACKHRFGKPCIARALERDKRCPMCRQALTLEAIVGLEPVNTDNQFDGDTRSSKTEALEKILKARLEDPKSKVVVFSQWTSFLEIIAKLLDESGYKYCRLEGWMTAARRDQAIDALNNDPDTRIMLASLAASGVGLNLVAADTVILVDSWWAPAIEDQAIDRVHRLGQTRETTVWKLVMDDSVEERVLSIQARKRELVSVAFQDKAREQKDTGRLDDVRQLLS</sequence>
<evidence type="ECO:0000256" key="2">
    <source>
        <dbReference type="ARBA" id="ARBA00007025"/>
    </source>
</evidence>
<dbReference type="SMART" id="SM00910">
    <property type="entry name" value="HIRAN"/>
    <property type="match status" value="1"/>
</dbReference>